<keyword evidence="4" id="KW-1185">Reference proteome</keyword>
<reference evidence="3 4" key="1">
    <citation type="submission" date="2019-11" db="EMBL/GenBank/DDBJ databases">
        <title>Nocardia sp. nov. CT2-14 isolated from soil.</title>
        <authorList>
            <person name="Kanchanasin P."/>
            <person name="Tanasupawat S."/>
            <person name="Yuki M."/>
            <person name="Kudo T."/>
        </authorList>
    </citation>
    <scope>NUCLEOTIDE SEQUENCE [LARGE SCALE GENOMIC DNA]</scope>
    <source>
        <strain evidence="3 4">CT2-14</strain>
    </source>
</reference>
<accession>A0A6I3L788</accession>
<feature type="transmembrane region" description="Helical" evidence="1">
    <location>
        <begin position="12"/>
        <end position="31"/>
    </location>
</feature>
<name>A0A6I3L788_9NOCA</name>
<evidence type="ECO:0000313" key="3">
    <source>
        <dbReference type="EMBL" id="MTE16830.1"/>
    </source>
</evidence>
<dbReference type="InterPro" id="IPR025828">
    <property type="entry name" value="Put_sensor_dom"/>
</dbReference>
<evidence type="ECO:0000256" key="1">
    <source>
        <dbReference type="SAM" id="Phobius"/>
    </source>
</evidence>
<dbReference type="Pfam" id="PF13796">
    <property type="entry name" value="Sensor"/>
    <property type="match status" value="1"/>
</dbReference>
<dbReference type="EMBL" id="WMBB01000017">
    <property type="protein sequence ID" value="MTE16830.1"/>
    <property type="molecule type" value="Genomic_DNA"/>
</dbReference>
<organism evidence="3 4">
    <name type="scientific">Nocardia aurantiaca</name>
    <dbReference type="NCBI Taxonomy" id="2675850"/>
    <lineage>
        <taxon>Bacteria</taxon>
        <taxon>Bacillati</taxon>
        <taxon>Actinomycetota</taxon>
        <taxon>Actinomycetes</taxon>
        <taxon>Mycobacteriales</taxon>
        <taxon>Nocardiaceae</taxon>
        <taxon>Nocardia</taxon>
    </lineage>
</organism>
<dbReference type="RefSeq" id="WP_328290797.1">
    <property type="nucleotide sequence ID" value="NZ_WMBB01000017.1"/>
</dbReference>
<dbReference type="AlphaFoldDB" id="A0A6I3L788"/>
<feature type="transmembrane region" description="Helical" evidence="1">
    <location>
        <begin position="138"/>
        <end position="162"/>
    </location>
</feature>
<keyword evidence="1" id="KW-0472">Membrane</keyword>
<keyword evidence="1" id="KW-0812">Transmembrane</keyword>
<evidence type="ECO:0000313" key="4">
    <source>
        <dbReference type="Proteomes" id="UP000432464"/>
    </source>
</evidence>
<gene>
    <name evidence="3" type="ORF">GLP40_29300</name>
</gene>
<evidence type="ECO:0000259" key="2">
    <source>
        <dbReference type="Pfam" id="PF13796"/>
    </source>
</evidence>
<feature type="domain" description="Putative sensor" evidence="2">
    <location>
        <begin position="7"/>
        <end position="135"/>
    </location>
</feature>
<protein>
    <recommendedName>
        <fullName evidence="2">Putative sensor domain-containing protein</fullName>
    </recommendedName>
</protein>
<feature type="transmembrane region" description="Helical" evidence="1">
    <location>
        <begin position="52"/>
        <end position="80"/>
    </location>
</feature>
<sequence length="165" mass="18038">MGKLERVLRAAYYAVLSVPVAFAPTGVRARLVRRVFRSPFALREPGVWRSMVHTVLALAIGLVAWFAVFLLVVAAVRGIFYPLIAAHDYEHSWGGPTLAGAWAVHFAGGALPLPLWVLLIAGLGVLQLQLTRRLLGRIGPWWPIPVAVAVFLGAAAFFIAWLHQI</sequence>
<comment type="caution">
    <text evidence="3">The sequence shown here is derived from an EMBL/GenBank/DDBJ whole genome shotgun (WGS) entry which is preliminary data.</text>
</comment>
<keyword evidence="1" id="KW-1133">Transmembrane helix</keyword>
<proteinExistence type="predicted"/>
<feature type="transmembrane region" description="Helical" evidence="1">
    <location>
        <begin position="100"/>
        <end position="126"/>
    </location>
</feature>
<dbReference type="Proteomes" id="UP000432464">
    <property type="component" value="Unassembled WGS sequence"/>
</dbReference>